<protein>
    <recommendedName>
        <fullName evidence="2">DUF7053 domain-containing protein</fullName>
    </recommendedName>
</protein>
<dbReference type="Proteomes" id="UP000033483">
    <property type="component" value="Unassembled WGS sequence"/>
</dbReference>
<accession>A0A0F4ZEI8</accession>
<feature type="region of interest" description="Disordered" evidence="1">
    <location>
        <begin position="453"/>
        <end position="488"/>
    </location>
</feature>
<dbReference type="PANTHER" id="PTHR38117">
    <property type="entry name" value="NACHT AND WD40 DOMAIN PROTEIN"/>
    <property type="match status" value="1"/>
</dbReference>
<evidence type="ECO:0000313" key="3">
    <source>
        <dbReference type="EMBL" id="KKA29019.1"/>
    </source>
</evidence>
<keyword evidence="4" id="KW-1185">Reference proteome</keyword>
<feature type="domain" description="DUF7053" evidence="2">
    <location>
        <begin position="6"/>
        <end position="180"/>
    </location>
</feature>
<evidence type="ECO:0000313" key="4">
    <source>
        <dbReference type="Proteomes" id="UP000033483"/>
    </source>
</evidence>
<name>A0A0F4ZEI8_9PEZI</name>
<reference evidence="3 4" key="1">
    <citation type="submission" date="2015-03" db="EMBL/GenBank/DDBJ databases">
        <authorList>
            <person name="Radwan O."/>
            <person name="Al-Naeli F.A."/>
            <person name="Rendon G.A."/>
            <person name="Fields C."/>
        </authorList>
    </citation>
    <scope>NUCLEOTIDE SEQUENCE [LARGE SCALE GENOMIC DNA]</scope>
    <source>
        <strain evidence="3">CR-DP1</strain>
    </source>
</reference>
<dbReference type="AlphaFoldDB" id="A0A0F4ZEI8"/>
<feature type="compositionally biased region" description="Polar residues" evidence="1">
    <location>
        <begin position="337"/>
        <end position="369"/>
    </location>
</feature>
<evidence type="ECO:0000259" key="2">
    <source>
        <dbReference type="Pfam" id="PF23155"/>
    </source>
</evidence>
<sequence>MSKLLRKKDCFTVITPIPSFIPRRLALDILHSHSEVITLNPLVLSHEPISAPRNSVSDEFYATWYEITERIQYVPGMGKIGSGKISFKGCFHDTPWGLQTHIYAPMNIDLRNKYRISGNEPGEPPEPYELGLQELGVPRDGLYLREDIEIKCNVAVMSFVRTQLKAAGKEMVRRIIKKAELLDSGALRAMFENGKLRTINPNDRSNSAAQSAIARGEAAPYAAAVLVSPCSPHSTPTPPPGCSSTAHHADPRFGMAQAAHGHGYGHARQFSQPLLSTTRGSLHHSPHGHMHSHSFSRDRMQAPPPIEMPGDFAFPAPSSAPLIPPSNLLGPAEPQYHSGQPSPAFSQDSLSDGTTSWQQTPPSSLSPVFQPSPMCSPGMQANDGVAPDAPQQNVGQTYLHPGQYPEKSPHVVLDSPPTPQIVLEMPPTPHHEKPAPLEMQASDSSRIANMPPRISFHDIKSPGLGSPGFEAELSAISESDRPAVPPKA</sequence>
<evidence type="ECO:0000256" key="1">
    <source>
        <dbReference type="SAM" id="MobiDB-lite"/>
    </source>
</evidence>
<feature type="region of interest" description="Disordered" evidence="1">
    <location>
        <begin position="277"/>
        <end position="409"/>
    </location>
</feature>
<dbReference type="OrthoDB" id="5078320at2759"/>
<dbReference type="EMBL" id="LAEV01001046">
    <property type="protein sequence ID" value="KKA29019.1"/>
    <property type="molecule type" value="Genomic_DNA"/>
</dbReference>
<dbReference type="Pfam" id="PF23155">
    <property type="entry name" value="DUF7053"/>
    <property type="match status" value="1"/>
</dbReference>
<gene>
    <name evidence="3" type="ORF">TD95_005465</name>
</gene>
<feature type="compositionally biased region" description="Basic residues" evidence="1">
    <location>
        <begin position="281"/>
        <end position="294"/>
    </location>
</feature>
<feature type="compositionally biased region" description="Low complexity" evidence="1">
    <location>
        <begin position="313"/>
        <end position="329"/>
    </location>
</feature>
<comment type="caution">
    <text evidence="3">The sequence shown here is derived from an EMBL/GenBank/DDBJ whole genome shotgun (WGS) entry which is preliminary data.</text>
</comment>
<dbReference type="PANTHER" id="PTHR38117:SF2">
    <property type="entry name" value="NACHT AND WD40 DOMAIN PROTEIN"/>
    <property type="match status" value="1"/>
</dbReference>
<organism evidence="3 4">
    <name type="scientific">Thielaviopsis punctulata</name>
    <dbReference type="NCBI Taxonomy" id="72032"/>
    <lineage>
        <taxon>Eukaryota</taxon>
        <taxon>Fungi</taxon>
        <taxon>Dikarya</taxon>
        <taxon>Ascomycota</taxon>
        <taxon>Pezizomycotina</taxon>
        <taxon>Sordariomycetes</taxon>
        <taxon>Hypocreomycetidae</taxon>
        <taxon>Microascales</taxon>
        <taxon>Ceratocystidaceae</taxon>
        <taxon>Thielaviopsis</taxon>
    </lineage>
</organism>
<proteinExistence type="predicted"/>
<dbReference type="InterPro" id="IPR055481">
    <property type="entry name" value="DUF7053"/>
</dbReference>